<evidence type="ECO:0000256" key="8">
    <source>
        <dbReference type="ARBA" id="ARBA00023136"/>
    </source>
</evidence>
<feature type="transmembrane region" description="Helical" evidence="13">
    <location>
        <begin position="842"/>
        <end position="868"/>
    </location>
</feature>
<evidence type="ECO:0000256" key="3">
    <source>
        <dbReference type="ARBA" id="ARBA00022614"/>
    </source>
</evidence>
<evidence type="ECO:0000256" key="1">
    <source>
        <dbReference type="ARBA" id="ARBA00004251"/>
    </source>
</evidence>
<dbReference type="InterPro" id="IPR036179">
    <property type="entry name" value="Ig-like_dom_sf"/>
</dbReference>
<feature type="domain" description="Ig-like" evidence="15">
    <location>
        <begin position="727"/>
        <end position="813"/>
    </location>
</feature>
<evidence type="ECO:0000256" key="13">
    <source>
        <dbReference type="SAM" id="Phobius"/>
    </source>
</evidence>
<dbReference type="Gene3D" id="2.60.40.10">
    <property type="entry name" value="Immunoglobulins"/>
    <property type="match status" value="3"/>
</dbReference>
<name>A0AAE0US10_9TELE</name>
<dbReference type="SMART" id="SM00082">
    <property type="entry name" value="LRRCT"/>
    <property type="match status" value="1"/>
</dbReference>
<keyword evidence="5 14" id="KW-0732">Signal</keyword>
<evidence type="ECO:0000313" key="16">
    <source>
        <dbReference type="EMBL" id="KAK3517864.1"/>
    </source>
</evidence>
<organism evidence="16 17">
    <name type="scientific">Hemibagrus guttatus</name>
    <dbReference type="NCBI Taxonomy" id="175788"/>
    <lineage>
        <taxon>Eukaryota</taxon>
        <taxon>Metazoa</taxon>
        <taxon>Chordata</taxon>
        <taxon>Craniata</taxon>
        <taxon>Vertebrata</taxon>
        <taxon>Euteleostomi</taxon>
        <taxon>Actinopterygii</taxon>
        <taxon>Neopterygii</taxon>
        <taxon>Teleostei</taxon>
        <taxon>Ostariophysi</taxon>
        <taxon>Siluriformes</taxon>
        <taxon>Bagridae</taxon>
        <taxon>Hemibagrus</taxon>
    </lineage>
</organism>
<dbReference type="Pfam" id="PF00560">
    <property type="entry name" value="LRR_1"/>
    <property type="match status" value="2"/>
</dbReference>
<keyword evidence="9" id="KW-1015">Disulfide bond</keyword>
<accession>A0AAE0US10</accession>
<keyword evidence="7 13" id="KW-1133">Transmembrane helix</keyword>
<dbReference type="Pfam" id="PF13855">
    <property type="entry name" value="LRR_8"/>
    <property type="match status" value="3"/>
</dbReference>
<dbReference type="InterPro" id="IPR032675">
    <property type="entry name" value="LRR_dom_sf"/>
</dbReference>
<evidence type="ECO:0000256" key="9">
    <source>
        <dbReference type="ARBA" id="ARBA00023157"/>
    </source>
</evidence>
<feature type="chain" id="PRO_5041902612" description="Ig-like domain-containing protein" evidence="14">
    <location>
        <begin position="29"/>
        <end position="1132"/>
    </location>
</feature>
<dbReference type="InterPro" id="IPR007110">
    <property type="entry name" value="Ig-like_dom"/>
</dbReference>
<dbReference type="SMART" id="SM00408">
    <property type="entry name" value="IGc2"/>
    <property type="match status" value="3"/>
</dbReference>
<dbReference type="SUPFAM" id="SSF52058">
    <property type="entry name" value="L domain-like"/>
    <property type="match status" value="2"/>
</dbReference>
<keyword evidence="3" id="KW-0433">Leucine-rich repeat</keyword>
<evidence type="ECO:0000313" key="17">
    <source>
        <dbReference type="Proteomes" id="UP001274896"/>
    </source>
</evidence>
<reference evidence="16" key="1">
    <citation type="submission" date="2023-06" db="EMBL/GenBank/DDBJ databases">
        <title>Male Hemibagrus guttatus genome.</title>
        <authorList>
            <person name="Bian C."/>
        </authorList>
    </citation>
    <scope>NUCLEOTIDE SEQUENCE</scope>
    <source>
        <strain evidence="16">Male_cb2023</strain>
        <tissue evidence="16">Muscle</tissue>
    </source>
</reference>
<feature type="domain" description="Ig-like" evidence="15">
    <location>
        <begin position="509"/>
        <end position="611"/>
    </location>
</feature>
<evidence type="ECO:0000256" key="6">
    <source>
        <dbReference type="ARBA" id="ARBA00022737"/>
    </source>
</evidence>
<dbReference type="InterPro" id="IPR003598">
    <property type="entry name" value="Ig_sub2"/>
</dbReference>
<dbReference type="PANTHER" id="PTHR45842">
    <property type="entry name" value="SYNAPTIC ADHESION-LIKE MOLECULE SALM"/>
    <property type="match status" value="1"/>
</dbReference>
<dbReference type="PANTHER" id="PTHR45842:SF16">
    <property type="entry name" value="LEUCINE-RICH REPEATS AND IMMUNOGLOBULIN-LIKE DOMAINS 3"/>
    <property type="match status" value="1"/>
</dbReference>
<dbReference type="FunFam" id="2.60.40.10:FF:000150">
    <property type="entry name" value="Leucine rich repeats and immunoglobulin like domains 3"/>
    <property type="match status" value="1"/>
</dbReference>
<protein>
    <recommendedName>
        <fullName evidence="15">Ig-like domain-containing protein</fullName>
    </recommendedName>
</protein>
<dbReference type="InterPro" id="IPR013783">
    <property type="entry name" value="Ig-like_fold"/>
</dbReference>
<sequence>MSALAQKLGAVKYLALLLLLTAAELTHGNTERLEPCPSPCTCSGTLLDCSRLVKGSKLQRLPSWIKQVDLSHNKLRTLPEALFSRLHHLTEIKLDNNDLETMPDFGPNSAYISTLILCSFSSSRDQFSVCAKVLKVGKIANNKISSISPEQLRPLSALETLDISNNNLVDVKGFPSLPLKNLYMNNNRISVLEPDCFKNLSDTLLVLRLNRNRLNSIPAKTFQLDNLQHLDLSRNRLRRIKSLTFNGLHALRSLSMQRNGIVRLLDGAFWGLSKLEILQMEYNNLTEVSKGWLYGLSSLQQLHLAHNAVSRIKADPWEPCQKLAELDLSSNQLVRLEEGSFMRLSELKQLSIGYNQVSFIADGAFRDLTRLHTLDLEYNEISWTIEDMNGPFSALNSLRNLFLQGNQIRSVTKKSFTGLDLLERLDLSNNAIMSIQGNSFSQMKKLEELHLNTSSLLCDCQLKWFPLWVAENAFLSFGNASCAHPQPLKAKSVFAVSQDEFVCADFPKPQITLQPETQSAIKGTNVTFVCSAASSSDSPMTFAWKKDNEVLNNAEIHNQAHLRAQAGDGSQVTEYTTTLQLRHVESSSEGKYQCVISNHFGSTYSTKAKLTVHMLPSFTKIPMDLTVRVGATARLECAATGHPTPQIAWQKDGGTDFPAARERRMHVMPSDAVFFIVKVKTEDIGVYSCTAQNTAGAISANATLTVLDLVNSLASHTTPGKFFPEMPSFLRPLTDRTVARGETAVLQCIAGGSPPPRLNWTKDDGPLALTERHFFAAGNQLLIIVDAAEADAGTYTCEMSNPLGTERGNVRLAVLPNPNCESNQAGAGVLGPVGSGSEEDGWTTVGIVIIAVVCCVVGTSLVWVVIIYHTRRRNEDCSVTNTDETNLPSDIPSYLSSQGTLAERQDGYVPSESSSNYQYVSSSMGGFYLQPKDMKGICQLDTGSETDMEAAIDPMLCHFQGPIGTLLRRGNLYGPEPTETYTGCTVDQRLVCRDSYSPSLPSLKKRDYYTYTPSLSSDTCDHISSGMLVQCEGGECVQSQLPSASYMGTFGKAPWRPQQELYPSLCPSVSHKGVTLHENLYTALDYDSEHEDDLAAHSLSQNFKADPDGSMSDLPFDSSRTVESCLSSQPCS</sequence>
<keyword evidence="8 13" id="KW-0472">Membrane</keyword>
<dbReference type="GO" id="GO:0005886">
    <property type="term" value="C:plasma membrane"/>
    <property type="evidence" value="ECO:0007669"/>
    <property type="project" value="UniProtKB-SubCell"/>
</dbReference>
<dbReference type="Gene3D" id="3.80.10.10">
    <property type="entry name" value="Ribonuclease Inhibitor"/>
    <property type="match status" value="2"/>
</dbReference>
<feature type="region of interest" description="Disordered" evidence="12">
    <location>
        <begin position="877"/>
        <end position="896"/>
    </location>
</feature>
<feature type="domain" description="Ig-like" evidence="15">
    <location>
        <begin position="616"/>
        <end position="705"/>
    </location>
</feature>
<keyword evidence="17" id="KW-1185">Reference proteome</keyword>
<evidence type="ECO:0000256" key="10">
    <source>
        <dbReference type="ARBA" id="ARBA00023180"/>
    </source>
</evidence>
<evidence type="ECO:0000256" key="14">
    <source>
        <dbReference type="SAM" id="SignalP"/>
    </source>
</evidence>
<dbReference type="InterPro" id="IPR003591">
    <property type="entry name" value="Leu-rich_rpt_typical-subtyp"/>
</dbReference>
<dbReference type="SUPFAM" id="SSF48726">
    <property type="entry name" value="Immunoglobulin"/>
    <property type="match status" value="3"/>
</dbReference>
<feature type="signal peptide" evidence="14">
    <location>
        <begin position="1"/>
        <end position="28"/>
    </location>
</feature>
<comment type="subcellular location">
    <subcellularLocation>
        <location evidence="1">Cell membrane</location>
        <topology evidence="1">Single-pass type I membrane protein</topology>
    </subcellularLocation>
</comment>
<dbReference type="SMART" id="SM00365">
    <property type="entry name" value="LRR_SD22"/>
    <property type="match status" value="7"/>
</dbReference>
<keyword evidence="2" id="KW-1003">Cell membrane</keyword>
<keyword evidence="4 13" id="KW-0812">Transmembrane</keyword>
<dbReference type="FunFam" id="2.60.40.10:FF:000161">
    <property type="entry name" value="Leucine rich repeats and immunoglobulin like domains 2"/>
    <property type="match status" value="1"/>
</dbReference>
<dbReference type="InterPro" id="IPR003599">
    <property type="entry name" value="Ig_sub"/>
</dbReference>
<dbReference type="PROSITE" id="PS50835">
    <property type="entry name" value="IG_LIKE"/>
    <property type="match status" value="3"/>
</dbReference>
<dbReference type="SMART" id="SM00364">
    <property type="entry name" value="LRR_BAC"/>
    <property type="match status" value="7"/>
</dbReference>
<dbReference type="FunFam" id="3.80.10.10:FF:001164">
    <property type="entry name" value="GH01279p"/>
    <property type="match status" value="1"/>
</dbReference>
<dbReference type="SMART" id="SM00409">
    <property type="entry name" value="IG"/>
    <property type="match status" value="3"/>
</dbReference>
<evidence type="ECO:0000259" key="15">
    <source>
        <dbReference type="PROSITE" id="PS50835"/>
    </source>
</evidence>
<dbReference type="Proteomes" id="UP001274896">
    <property type="component" value="Unassembled WGS sequence"/>
</dbReference>
<dbReference type="EMBL" id="JAUCMX010000018">
    <property type="protein sequence ID" value="KAK3517864.1"/>
    <property type="molecule type" value="Genomic_DNA"/>
</dbReference>
<evidence type="ECO:0000256" key="11">
    <source>
        <dbReference type="ARBA" id="ARBA00023319"/>
    </source>
</evidence>
<comment type="caution">
    <text evidence="16">The sequence shown here is derived from an EMBL/GenBank/DDBJ whole genome shotgun (WGS) entry which is preliminary data.</text>
</comment>
<dbReference type="PROSITE" id="PS51450">
    <property type="entry name" value="LRR"/>
    <property type="match status" value="4"/>
</dbReference>
<dbReference type="InterPro" id="IPR000483">
    <property type="entry name" value="Cys-rich_flank_reg_C"/>
</dbReference>
<keyword evidence="11" id="KW-0393">Immunoglobulin domain</keyword>
<dbReference type="FunFam" id="2.60.40.10:FF:000224">
    <property type="entry name" value="Leucine rich repeats and immunoglobulin like domains 3"/>
    <property type="match status" value="1"/>
</dbReference>
<evidence type="ECO:0000256" key="7">
    <source>
        <dbReference type="ARBA" id="ARBA00022989"/>
    </source>
</evidence>
<evidence type="ECO:0000256" key="12">
    <source>
        <dbReference type="SAM" id="MobiDB-lite"/>
    </source>
</evidence>
<evidence type="ECO:0000256" key="4">
    <source>
        <dbReference type="ARBA" id="ARBA00022692"/>
    </source>
</evidence>
<dbReference type="FunFam" id="3.80.10.10:FF:000023">
    <property type="entry name" value="Leucine rich repeats and immunoglobulin like domains 3"/>
    <property type="match status" value="1"/>
</dbReference>
<dbReference type="SMART" id="SM00369">
    <property type="entry name" value="LRR_TYP"/>
    <property type="match status" value="14"/>
</dbReference>
<dbReference type="CDD" id="cd05763">
    <property type="entry name" value="IgI_LRIG1-like"/>
    <property type="match status" value="1"/>
</dbReference>
<dbReference type="AlphaFoldDB" id="A0AAE0US10"/>
<dbReference type="InterPro" id="IPR050467">
    <property type="entry name" value="LRFN"/>
</dbReference>
<gene>
    <name evidence="16" type="ORF">QTP70_021848</name>
</gene>
<dbReference type="InterPro" id="IPR001611">
    <property type="entry name" value="Leu-rich_rpt"/>
</dbReference>
<proteinExistence type="predicted"/>
<evidence type="ECO:0000256" key="2">
    <source>
        <dbReference type="ARBA" id="ARBA00022475"/>
    </source>
</evidence>
<dbReference type="Pfam" id="PF07679">
    <property type="entry name" value="I-set"/>
    <property type="match status" value="2"/>
</dbReference>
<dbReference type="Pfam" id="PF13927">
    <property type="entry name" value="Ig_3"/>
    <property type="match status" value="1"/>
</dbReference>
<keyword evidence="10" id="KW-0325">Glycoprotein</keyword>
<keyword evidence="6" id="KW-0677">Repeat</keyword>
<dbReference type="InterPro" id="IPR013098">
    <property type="entry name" value="Ig_I-set"/>
</dbReference>
<evidence type="ECO:0000256" key="5">
    <source>
        <dbReference type="ARBA" id="ARBA00022729"/>
    </source>
</evidence>